<keyword evidence="3 7" id="KW-0812">Transmembrane</keyword>
<feature type="transmembrane region" description="Helical" evidence="8">
    <location>
        <begin position="163"/>
        <end position="186"/>
    </location>
</feature>
<dbReference type="InterPro" id="IPR000276">
    <property type="entry name" value="GPCR_Rhodpsn"/>
</dbReference>
<dbReference type="Gene3D" id="1.20.1070.10">
    <property type="entry name" value="Rhodopsin 7-helix transmembrane proteins"/>
    <property type="match status" value="1"/>
</dbReference>
<accession>A0AAN8JNN1</accession>
<feature type="transmembrane region" description="Helical" evidence="8">
    <location>
        <begin position="47"/>
        <end position="71"/>
    </location>
</feature>
<feature type="transmembrane region" description="Helical" evidence="8">
    <location>
        <begin position="122"/>
        <end position="142"/>
    </location>
</feature>
<dbReference type="AlphaFoldDB" id="A0AAN8JNN1"/>
<evidence type="ECO:0000259" key="9">
    <source>
        <dbReference type="PROSITE" id="PS50262"/>
    </source>
</evidence>
<evidence type="ECO:0000313" key="10">
    <source>
        <dbReference type="EMBL" id="KAK6179058.1"/>
    </source>
</evidence>
<proteinExistence type="inferred from homology"/>
<feature type="transmembrane region" description="Helical" evidence="8">
    <location>
        <begin position="83"/>
        <end position="102"/>
    </location>
</feature>
<evidence type="ECO:0000256" key="1">
    <source>
        <dbReference type="ARBA" id="ARBA00004651"/>
    </source>
</evidence>
<keyword evidence="7" id="KW-0297">G-protein coupled receptor</keyword>
<dbReference type="PRINTS" id="PR00237">
    <property type="entry name" value="GPCRRHODOPSN"/>
</dbReference>
<dbReference type="GO" id="GO:0005886">
    <property type="term" value="C:plasma membrane"/>
    <property type="evidence" value="ECO:0007669"/>
    <property type="project" value="UniProtKB-SubCell"/>
</dbReference>
<sequence>MHAPAMNSSVSEIAPKVCNLTLPTLNISCVQQIPGLPRELTFNDDSLVAVITCSCLFIIAACGNLTVFITLFRNRNIKSRVNLFIMHLSIADLIVTFVMLPLETVWHVTVAWEAGDLACRVMMFFRAFGFYLSSFILVTISLDRYFAIMHPLSLNDADRRGKIMLALAWLFSVIASIPQVSALIIFDWKVIMEMKSRFHDALSRNNFKV</sequence>
<dbReference type="SUPFAM" id="SSF81321">
    <property type="entry name" value="Family A G protein-coupled receptor-like"/>
    <property type="match status" value="1"/>
</dbReference>
<comment type="similarity">
    <text evidence="7">Belongs to the G-protein coupled receptor 1 family.</text>
</comment>
<comment type="subcellular location">
    <subcellularLocation>
        <location evidence="1">Cell membrane</location>
        <topology evidence="1">Multi-pass membrane protein</topology>
    </subcellularLocation>
</comment>
<protein>
    <recommendedName>
        <fullName evidence="9">G-protein coupled receptors family 1 profile domain-containing protein</fullName>
    </recommendedName>
</protein>
<evidence type="ECO:0000256" key="3">
    <source>
        <dbReference type="ARBA" id="ARBA00022692"/>
    </source>
</evidence>
<dbReference type="Pfam" id="PF00001">
    <property type="entry name" value="7tm_1"/>
    <property type="match status" value="1"/>
</dbReference>
<evidence type="ECO:0000256" key="4">
    <source>
        <dbReference type="ARBA" id="ARBA00022989"/>
    </source>
</evidence>
<evidence type="ECO:0000256" key="2">
    <source>
        <dbReference type="ARBA" id="ARBA00022475"/>
    </source>
</evidence>
<keyword evidence="7" id="KW-0807">Transducer</keyword>
<keyword evidence="11" id="KW-1185">Reference proteome</keyword>
<comment type="caution">
    <text evidence="10">The sequence shown here is derived from an EMBL/GenBank/DDBJ whole genome shotgun (WGS) entry which is preliminary data.</text>
</comment>
<feature type="domain" description="G-protein coupled receptors family 1 profile" evidence="9">
    <location>
        <begin position="63"/>
        <end position="209"/>
    </location>
</feature>
<keyword evidence="6 7" id="KW-0675">Receptor</keyword>
<name>A0AAN8JNN1_PATCE</name>
<keyword evidence="2" id="KW-1003">Cell membrane</keyword>
<dbReference type="PANTHER" id="PTHR24241">
    <property type="entry name" value="NEUROPEPTIDE RECEPTOR-RELATED G-PROTEIN COUPLED RECEPTOR"/>
    <property type="match status" value="1"/>
</dbReference>
<dbReference type="PROSITE" id="PS50262">
    <property type="entry name" value="G_PROTEIN_RECEP_F1_2"/>
    <property type="match status" value="1"/>
</dbReference>
<dbReference type="GO" id="GO:0004930">
    <property type="term" value="F:G protein-coupled receptor activity"/>
    <property type="evidence" value="ECO:0007669"/>
    <property type="project" value="UniProtKB-KW"/>
</dbReference>
<gene>
    <name evidence="10" type="ORF">SNE40_011504</name>
</gene>
<evidence type="ECO:0000313" key="11">
    <source>
        <dbReference type="Proteomes" id="UP001347796"/>
    </source>
</evidence>
<evidence type="ECO:0000256" key="6">
    <source>
        <dbReference type="ARBA" id="ARBA00023170"/>
    </source>
</evidence>
<dbReference type="Proteomes" id="UP001347796">
    <property type="component" value="Unassembled WGS sequence"/>
</dbReference>
<keyword evidence="5 8" id="KW-0472">Membrane</keyword>
<dbReference type="PANTHER" id="PTHR24241:SF59">
    <property type="entry name" value="ADIPOKINETIC HORMONE RECEPTOR, ISOFORM C"/>
    <property type="match status" value="1"/>
</dbReference>
<dbReference type="InterPro" id="IPR017452">
    <property type="entry name" value="GPCR_Rhodpsn_7TM"/>
</dbReference>
<dbReference type="PROSITE" id="PS00237">
    <property type="entry name" value="G_PROTEIN_RECEP_F1_1"/>
    <property type="match status" value="1"/>
</dbReference>
<keyword evidence="4 8" id="KW-1133">Transmembrane helix</keyword>
<reference evidence="10 11" key="1">
    <citation type="submission" date="2024-01" db="EMBL/GenBank/DDBJ databases">
        <title>The genome of the rayed Mediterranean limpet Patella caerulea (Linnaeus, 1758).</title>
        <authorList>
            <person name="Anh-Thu Weber A."/>
            <person name="Halstead-Nussloch G."/>
        </authorList>
    </citation>
    <scope>NUCLEOTIDE SEQUENCE [LARGE SCALE GENOMIC DNA]</scope>
    <source>
        <strain evidence="10">AATW-2023a</strain>
        <tissue evidence="10">Whole specimen</tissue>
    </source>
</reference>
<organism evidence="10 11">
    <name type="scientific">Patella caerulea</name>
    <name type="common">Rayed Mediterranean limpet</name>
    <dbReference type="NCBI Taxonomy" id="87958"/>
    <lineage>
        <taxon>Eukaryota</taxon>
        <taxon>Metazoa</taxon>
        <taxon>Spiralia</taxon>
        <taxon>Lophotrochozoa</taxon>
        <taxon>Mollusca</taxon>
        <taxon>Gastropoda</taxon>
        <taxon>Patellogastropoda</taxon>
        <taxon>Patelloidea</taxon>
        <taxon>Patellidae</taxon>
        <taxon>Patella</taxon>
    </lineage>
</organism>
<dbReference type="EMBL" id="JAZGQO010000008">
    <property type="protein sequence ID" value="KAK6179058.1"/>
    <property type="molecule type" value="Genomic_DNA"/>
</dbReference>
<dbReference type="GO" id="GO:0042277">
    <property type="term" value="F:peptide binding"/>
    <property type="evidence" value="ECO:0007669"/>
    <property type="project" value="TreeGrafter"/>
</dbReference>
<dbReference type="GO" id="GO:0032870">
    <property type="term" value="P:cellular response to hormone stimulus"/>
    <property type="evidence" value="ECO:0007669"/>
    <property type="project" value="TreeGrafter"/>
</dbReference>
<evidence type="ECO:0000256" key="8">
    <source>
        <dbReference type="SAM" id="Phobius"/>
    </source>
</evidence>
<evidence type="ECO:0000256" key="7">
    <source>
        <dbReference type="RuleBase" id="RU000688"/>
    </source>
</evidence>
<evidence type="ECO:0000256" key="5">
    <source>
        <dbReference type="ARBA" id="ARBA00023136"/>
    </source>
</evidence>